<dbReference type="GO" id="GO:0015074">
    <property type="term" value="P:DNA integration"/>
    <property type="evidence" value="ECO:0007669"/>
    <property type="project" value="UniProtKB-KW"/>
</dbReference>
<evidence type="ECO:0000259" key="5">
    <source>
        <dbReference type="PROSITE" id="PS51898"/>
    </source>
</evidence>
<name>A0A2W5A8U7_9SPHN</name>
<dbReference type="AlphaFoldDB" id="A0A2W5A8U7"/>
<keyword evidence="2" id="KW-0229">DNA integration</keyword>
<dbReference type="InterPro" id="IPR013762">
    <property type="entry name" value="Integrase-like_cat_sf"/>
</dbReference>
<evidence type="ECO:0000256" key="2">
    <source>
        <dbReference type="ARBA" id="ARBA00022908"/>
    </source>
</evidence>
<evidence type="ECO:0000313" key="6">
    <source>
        <dbReference type="EMBL" id="PZO89637.1"/>
    </source>
</evidence>
<dbReference type="InterPro" id="IPR002104">
    <property type="entry name" value="Integrase_catalytic"/>
</dbReference>
<dbReference type="Proteomes" id="UP000249066">
    <property type="component" value="Unassembled WGS sequence"/>
</dbReference>
<evidence type="ECO:0000256" key="1">
    <source>
        <dbReference type="ARBA" id="ARBA00008857"/>
    </source>
</evidence>
<evidence type="ECO:0000256" key="4">
    <source>
        <dbReference type="ARBA" id="ARBA00023172"/>
    </source>
</evidence>
<dbReference type="PANTHER" id="PTHR30629:SF2">
    <property type="entry name" value="PROPHAGE INTEGRASE INTS-RELATED"/>
    <property type="match status" value="1"/>
</dbReference>
<evidence type="ECO:0000313" key="7">
    <source>
        <dbReference type="Proteomes" id="UP000249066"/>
    </source>
</evidence>
<dbReference type="InterPro" id="IPR011010">
    <property type="entry name" value="DNA_brk_join_enz"/>
</dbReference>
<dbReference type="InterPro" id="IPR050808">
    <property type="entry name" value="Phage_Integrase"/>
</dbReference>
<gene>
    <name evidence="6" type="ORF">DI623_09505</name>
</gene>
<accession>A0A2W5A8U7</accession>
<dbReference type="EMBL" id="QFNN01000051">
    <property type="protein sequence ID" value="PZO89637.1"/>
    <property type="molecule type" value="Genomic_DNA"/>
</dbReference>
<dbReference type="InterPro" id="IPR025166">
    <property type="entry name" value="Integrase_DNA_bind_dom"/>
</dbReference>
<protein>
    <submittedName>
        <fullName evidence="6">Integrase</fullName>
    </submittedName>
</protein>
<dbReference type="PROSITE" id="PS51898">
    <property type="entry name" value="TYR_RECOMBINASE"/>
    <property type="match status" value="1"/>
</dbReference>
<dbReference type="Pfam" id="PF00589">
    <property type="entry name" value="Phage_integrase"/>
    <property type="match status" value="1"/>
</dbReference>
<dbReference type="InterPro" id="IPR010998">
    <property type="entry name" value="Integrase_recombinase_N"/>
</dbReference>
<keyword evidence="3" id="KW-0238">DNA-binding</keyword>
<sequence length="472" mass="51226">MFAKVPRSRGKPSLYIRSRPLAFAAVCVQPDAGVGQMWGGIWLAPHFTPLLPGWKVWGTMGRLTATAVKANLLKPGTYQDGDGLFLKVRADRAGGAGSAQWLVRIQRDGKRQDVGLGSAKTVTLAQARAKADELRNAVKVGKRDVLAEKKDEAAAKITFRVAARQYHAENEAGWKSAVYGRQWLASLENYAFPKLGDMPTGAIAAADIITVLTPIWQEIPETARQVRNRICAVLDYSHAKGWRSREAPSGNGSLKAGRGLPRQVKARENRKAMPYVALPGFITALRRKPSFGRLALDLLILTGARSQEVRLATWAEFDLEGRLWTIPADHMKRGKAHMVPLSDAALAVLAKADALRLAESDVVFPGTGGKPMSDMTLLKVLRDMSEPFHVHGFRSALTDWAANEGFADAVVEAALAHKTPDAVQAAYRRTTYLGTPGQPGARVKLMEAWGRYCVSGPVGKGNVVPMPDKKAG</sequence>
<reference evidence="6 7" key="1">
    <citation type="submission" date="2017-08" db="EMBL/GenBank/DDBJ databases">
        <title>Infants hospitalized years apart are colonized by the same room-sourced microbial strains.</title>
        <authorList>
            <person name="Brooks B."/>
            <person name="Olm M.R."/>
            <person name="Firek B.A."/>
            <person name="Baker R."/>
            <person name="Thomas B.C."/>
            <person name="Morowitz M.J."/>
            <person name="Banfield J.F."/>
        </authorList>
    </citation>
    <scope>NUCLEOTIDE SEQUENCE [LARGE SCALE GENOMIC DNA]</scope>
    <source>
        <strain evidence="6">S2_018_000_R2_101</strain>
    </source>
</reference>
<dbReference type="InterPro" id="IPR038488">
    <property type="entry name" value="Integrase_DNA-bd_sf"/>
</dbReference>
<organism evidence="6 7">
    <name type="scientific">Sphingomonas sanxanigenens</name>
    <dbReference type="NCBI Taxonomy" id="397260"/>
    <lineage>
        <taxon>Bacteria</taxon>
        <taxon>Pseudomonadati</taxon>
        <taxon>Pseudomonadota</taxon>
        <taxon>Alphaproteobacteria</taxon>
        <taxon>Sphingomonadales</taxon>
        <taxon>Sphingomonadaceae</taxon>
        <taxon>Sphingomonas</taxon>
    </lineage>
</organism>
<dbReference type="Gene3D" id="1.10.150.130">
    <property type="match status" value="1"/>
</dbReference>
<keyword evidence="4" id="KW-0233">DNA recombination</keyword>
<comment type="caution">
    <text evidence="6">The sequence shown here is derived from an EMBL/GenBank/DDBJ whole genome shotgun (WGS) entry which is preliminary data.</text>
</comment>
<proteinExistence type="inferred from homology"/>
<dbReference type="SUPFAM" id="SSF56349">
    <property type="entry name" value="DNA breaking-rejoining enzymes"/>
    <property type="match status" value="1"/>
</dbReference>
<dbReference type="InterPro" id="IPR053876">
    <property type="entry name" value="Phage_int_M"/>
</dbReference>
<dbReference type="Gene3D" id="3.30.160.390">
    <property type="entry name" value="Integrase, DNA-binding domain"/>
    <property type="match status" value="1"/>
</dbReference>
<dbReference type="GO" id="GO:0006310">
    <property type="term" value="P:DNA recombination"/>
    <property type="evidence" value="ECO:0007669"/>
    <property type="project" value="UniProtKB-KW"/>
</dbReference>
<dbReference type="GO" id="GO:0003677">
    <property type="term" value="F:DNA binding"/>
    <property type="evidence" value="ECO:0007669"/>
    <property type="project" value="UniProtKB-KW"/>
</dbReference>
<feature type="domain" description="Tyr recombinase" evidence="5">
    <location>
        <begin position="268"/>
        <end position="444"/>
    </location>
</feature>
<dbReference type="Pfam" id="PF13356">
    <property type="entry name" value="Arm-DNA-bind_3"/>
    <property type="match status" value="1"/>
</dbReference>
<evidence type="ECO:0000256" key="3">
    <source>
        <dbReference type="ARBA" id="ARBA00023125"/>
    </source>
</evidence>
<comment type="similarity">
    <text evidence="1">Belongs to the 'phage' integrase family.</text>
</comment>
<dbReference type="CDD" id="cd00801">
    <property type="entry name" value="INT_P4_C"/>
    <property type="match status" value="1"/>
</dbReference>
<dbReference type="Gene3D" id="1.10.443.10">
    <property type="entry name" value="Intergrase catalytic core"/>
    <property type="match status" value="1"/>
</dbReference>
<dbReference type="PANTHER" id="PTHR30629">
    <property type="entry name" value="PROPHAGE INTEGRASE"/>
    <property type="match status" value="1"/>
</dbReference>
<dbReference type="Pfam" id="PF22022">
    <property type="entry name" value="Phage_int_M"/>
    <property type="match status" value="1"/>
</dbReference>